<name>A0AB38ZCB6_9CAUD</name>
<dbReference type="GO" id="GO:0004386">
    <property type="term" value="F:helicase activity"/>
    <property type="evidence" value="ECO:0007669"/>
    <property type="project" value="UniProtKB-KW"/>
</dbReference>
<keyword evidence="2" id="KW-0378">Hydrolase</keyword>
<dbReference type="Pfam" id="PF21241">
    <property type="entry name" value="UvsW_N"/>
    <property type="match status" value="1"/>
</dbReference>
<dbReference type="InterPro" id="IPR049430">
    <property type="entry name" value="UvsW_N_sf"/>
</dbReference>
<keyword evidence="3 6" id="KW-0347">Helicase</keyword>
<dbReference type="PANTHER" id="PTHR11274">
    <property type="entry name" value="RAD25/XP-B DNA REPAIR HELICASE"/>
    <property type="match status" value="1"/>
</dbReference>
<reference evidence="6" key="1">
    <citation type="submission" date="2024-01" db="EMBL/GenBank/DDBJ databases">
        <title>Isolation and characterization of novel bacteriophages targeting carbapenem-resistant Acinetobacter baumannii.</title>
        <authorList>
            <person name="Kim J."/>
            <person name="Kim S."/>
            <person name="Choi Y.-J."/>
            <person name="Shin M."/>
        </authorList>
    </citation>
    <scope>NUCLEOTIDE SEQUENCE</scope>
</reference>
<evidence type="ECO:0000256" key="3">
    <source>
        <dbReference type="ARBA" id="ARBA00022806"/>
    </source>
</evidence>
<dbReference type="SMART" id="SM00490">
    <property type="entry name" value="HELICc"/>
    <property type="match status" value="1"/>
</dbReference>
<evidence type="ECO:0000313" key="6">
    <source>
        <dbReference type="EMBL" id="WUV29357.1"/>
    </source>
</evidence>
<dbReference type="InterPro" id="IPR049409">
    <property type="entry name" value="UvsW_N"/>
</dbReference>
<evidence type="ECO:0000256" key="2">
    <source>
        <dbReference type="ARBA" id="ARBA00022801"/>
    </source>
</evidence>
<dbReference type="Pfam" id="PF00271">
    <property type="entry name" value="Helicase_C"/>
    <property type="match status" value="1"/>
</dbReference>
<organism evidence="6">
    <name type="scientific">Acinetobacter phage vB_AbaSt_W16</name>
    <dbReference type="NCBI Taxonomy" id="3116434"/>
    <lineage>
        <taxon>Viruses</taxon>
        <taxon>Duplodnaviria</taxon>
        <taxon>Heunggongvirae</taxon>
        <taxon>Uroviricota</taxon>
        <taxon>Caudoviricetes</taxon>
    </lineage>
</organism>
<dbReference type="Pfam" id="PF04851">
    <property type="entry name" value="ResIII"/>
    <property type="match status" value="1"/>
</dbReference>
<dbReference type="PANTHER" id="PTHR11274:SF0">
    <property type="entry name" value="GENERAL TRANSCRIPTION AND DNA REPAIR FACTOR IIH HELICASE SUBUNIT XPB"/>
    <property type="match status" value="1"/>
</dbReference>
<evidence type="ECO:0000256" key="4">
    <source>
        <dbReference type="ARBA" id="ARBA00022840"/>
    </source>
</evidence>
<keyword evidence="1" id="KW-0547">Nucleotide-binding</keyword>
<dbReference type="Gene3D" id="3.30.780.20">
    <property type="match status" value="1"/>
</dbReference>
<dbReference type="InterPro" id="IPR006935">
    <property type="entry name" value="Helicase/UvrB_N"/>
</dbReference>
<dbReference type="InterPro" id="IPR050615">
    <property type="entry name" value="ATP-dep_DNA_Helicase"/>
</dbReference>
<dbReference type="EMBL" id="PP174317">
    <property type="protein sequence ID" value="WUV29357.1"/>
    <property type="molecule type" value="Genomic_DNA"/>
</dbReference>
<dbReference type="SUPFAM" id="SSF52540">
    <property type="entry name" value="P-loop containing nucleoside triphosphate hydrolases"/>
    <property type="match status" value="2"/>
</dbReference>
<dbReference type="InterPro" id="IPR001650">
    <property type="entry name" value="Helicase_C-like"/>
</dbReference>
<dbReference type="Gene3D" id="3.40.50.300">
    <property type="entry name" value="P-loop containing nucleotide triphosphate hydrolases"/>
    <property type="match status" value="2"/>
</dbReference>
<dbReference type="SMART" id="SM00487">
    <property type="entry name" value="DEXDc"/>
    <property type="match status" value="1"/>
</dbReference>
<protein>
    <submittedName>
        <fullName evidence="6">DNA helicase</fullName>
    </submittedName>
</protein>
<dbReference type="InterPro" id="IPR027417">
    <property type="entry name" value="P-loop_NTPase"/>
</dbReference>
<accession>A0AB38ZCB6</accession>
<evidence type="ECO:0000256" key="1">
    <source>
        <dbReference type="ARBA" id="ARBA00022741"/>
    </source>
</evidence>
<keyword evidence="4" id="KW-0067">ATP-binding</keyword>
<sequence length="500" mass="57728">MTDIKIEFYNYSHVRIIAKQSIFRELRDYFSYFADGYQFHPKYVYGDWDGKIKLMEPNGLLPFGLVNQVVKFSQNNMMTISIHPDVSHINDLDKEVFMNWIDSKKYFSGSDEIYPHWYQIEAVYQSLVNKRRILNLPTSAGKSLIQALLTKYTLEHSDRSVLIIVPTTALVTQMKDDFVDYRLFEPEEIAEVRSGSKMKHQRVVVSTWQSAVKKPADWFNQFGMLLLDEMHLAIGTSISSIIKKLAYCEYKIGLSGSLRDGKANLMQYVGLFGEIYCPVTTKQLMDTGQVSQLKINALFLKYPERFSNAIASLDYKEEIKVITNSARRTQWVAGLSTKLASRNENVFVMFKHVEHGKRIYDEIKSLGYEHVYYVSGEISTEQRTFFKKLAEENAGVIIVASYGVFSTGISVKNLHHVIFAHPVKSKVIVLQTVGRVLRKHKSKSLAQIWDLIDDSSMTVESHGMKRRKNVNYALKHGIERIERYGIEQFDYVMKNVNFLE</sequence>
<feature type="domain" description="Helicase ATP-binding" evidence="5">
    <location>
        <begin position="123"/>
        <end position="276"/>
    </location>
</feature>
<dbReference type="InterPro" id="IPR014001">
    <property type="entry name" value="Helicase_ATP-bd"/>
</dbReference>
<dbReference type="PROSITE" id="PS51192">
    <property type="entry name" value="HELICASE_ATP_BIND_1"/>
    <property type="match status" value="1"/>
</dbReference>
<evidence type="ECO:0000259" key="5">
    <source>
        <dbReference type="PROSITE" id="PS51192"/>
    </source>
</evidence>
<proteinExistence type="predicted"/>
<dbReference type="GO" id="GO:0005524">
    <property type="term" value="F:ATP binding"/>
    <property type="evidence" value="ECO:0007669"/>
    <property type="project" value="UniProtKB-KW"/>
</dbReference>
<dbReference type="GO" id="GO:0016787">
    <property type="term" value="F:hydrolase activity"/>
    <property type="evidence" value="ECO:0007669"/>
    <property type="project" value="UniProtKB-KW"/>
</dbReference>
<dbReference type="GO" id="GO:0003677">
    <property type="term" value="F:DNA binding"/>
    <property type="evidence" value="ECO:0007669"/>
    <property type="project" value="InterPro"/>
</dbReference>